<gene>
    <name evidence="3" type="ORF">SAMN04488108_1033</name>
</gene>
<dbReference type="AlphaFoldDB" id="A0A1M7Z7F6"/>
<keyword evidence="2" id="KW-1133">Transmembrane helix</keyword>
<feature type="compositionally biased region" description="Polar residues" evidence="1">
    <location>
        <begin position="173"/>
        <end position="186"/>
    </location>
</feature>
<accession>A0A1M7Z7F6</accession>
<keyword evidence="2" id="KW-0812">Transmembrane</keyword>
<sequence length="474" mass="52070">MQEDKLSKQIADSLKKYQESESHPYYEGAWEAFDQRRKAGSRQVFLRWASGVAATLLLLAAVYFIADTTEKLQEDQLLTEEVVHDQNTTVKEENSFSLESVESPIESSNQNEGGGETSFPIENQKSEANSKVFENTVAENLNSKSENRTTSSEKEPSNPSKKEDKGSAKNPPEVNSGQEENVNSSNTEKKEVLEVEKAIAQVDEKPAQEKTEVTSGDLQTSLVPEKPKTEETTPLIAWKEESEIKEIPKEKSDWTFGVGLAPGYGASQQNGANVSSSSLGLGLSVDLELPGKITLGSGLGYNLLNQQNEASMVLNADFSNAFAANVAPPSTETVVVRQSQVEIPIYVKYPITRSQSIAIQAGFSNFYAFNQKAELKTTFSRQVTVNQVSVDGASTYTTLNENVVQSRSLDAVESKFYPFATMNFGLNLRLLQSEKTSYFLMPFYNYPLTQFTGFGDNPGFVGASFKVNFGGGNK</sequence>
<dbReference type="Proteomes" id="UP000184609">
    <property type="component" value="Unassembled WGS sequence"/>
</dbReference>
<feature type="region of interest" description="Disordered" evidence="1">
    <location>
        <begin position="200"/>
        <end position="219"/>
    </location>
</feature>
<keyword evidence="4" id="KW-1185">Reference proteome</keyword>
<dbReference type="STRING" id="1073327.SAMN04488108_1033"/>
<feature type="compositionally biased region" description="Basic and acidic residues" evidence="1">
    <location>
        <begin position="200"/>
        <end position="212"/>
    </location>
</feature>
<reference evidence="4" key="1">
    <citation type="submission" date="2016-12" db="EMBL/GenBank/DDBJ databases">
        <authorList>
            <person name="Varghese N."/>
            <person name="Submissions S."/>
        </authorList>
    </citation>
    <scope>NUCLEOTIDE SEQUENCE [LARGE SCALE GENOMIC DNA]</scope>
    <source>
        <strain evidence="4">DSM 25035</strain>
    </source>
</reference>
<dbReference type="RefSeq" id="WP_073570648.1">
    <property type="nucleotide sequence ID" value="NZ_FRXN01000001.1"/>
</dbReference>
<feature type="region of interest" description="Disordered" evidence="1">
    <location>
        <begin position="139"/>
        <end position="190"/>
    </location>
</feature>
<keyword evidence="2" id="KW-0472">Membrane</keyword>
<dbReference type="OrthoDB" id="823954at2"/>
<evidence type="ECO:0000256" key="1">
    <source>
        <dbReference type="SAM" id="MobiDB-lite"/>
    </source>
</evidence>
<name>A0A1M7Z7F6_9BACT</name>
<evidence type="ECO:0000256" key="2">
    <source>
        <dbReference type="SAM" id="Phobius"/>
    </source>
</evidence>
<feature type="region of interest" description="Disordered" evidence="1">
    <location>
        <begin position="88"/>
        <end position="121"/>
    </location>
</feature>
<feature type="compositionally biased region" description="Basic and acidic residues" evidence="1">
    <location>
        <begin position="145"/>
        <end position="167"/>
    </location>
</feature>
<evidence type="ECO:0000313" key="3">
    <source>
        <dbReference type="EMBL" id="SHO60795.1"/>
    </source>
</evidence>
<proteinExistence type="predicted"/>
<dbReference type="EMBL" id="FRXN01000001">
    <property type="protein sequence ID" value="SHO60795.1"/>
    <property type="molecule type" value="Genomic_DNA"/>
</dbReference>
<evidence type="ECO:0000313" key="4">
    <source>
        <dbReference type="Proteomes" id="UP000184609"/>
    </source>
</evidence>
<feature type="compositionally biased region" description="Polar residues" evidence="1">
    <location>
        <begin position="88"/>
        <end position="111"/>
    </location>
</feature>
<organism evidence="3 4">
    <name type="scientific">Algoriphagus zhangzhouensis</name>
    <dbReference type="NCBI Taxonomy" id="1073327"/>
    <lineage>
        <taxon>Bacteria</taxon>
        <taxon>Pseudomonadati</taxon>
        <taxon>Bacteroidota</taxon>
        <taxon>Cytophagia</taxon>
        <taxon>Cytophagales</taxon>
        <taxon>Cyclobacteriaceae</taxon>
        <taxon>Algoriphagus</taxon>
    </lineage>
</organism>
<protein>
    <submittedName>
        <fullName evidence="3">Uncharacterized protein</fullName>
    </submittedName>
</protein>
<feature type="transmembrane region" description="Helical" evidence="2">
    <location>
        <begin position="45"/>
        <end position="66"/>
    </location>
</feature>